<evidence type="ECO:0000256" key="1">
    <source>
        <dbReference type="ARBA" id="ARBA00000085"/>
    </source>
</evidence>
<dbReference type="Pfam" id="PF02518">
    <property type="entry name" value="HATPase_c"/>
    <property type="match status" value="1"/>
</dbReference>
<dbReference type="Pfam" id="PF23540">
    <property type="entry name" value="DesK_N"/>
    <property type="match status" value="1"/>
</dbReference>
<evidence type="ECO:0000256" key="5">
    <source>
        <dbReference type="ARBA" id="ARBA00023012"/>
    </source>
</evidence>
<dbReference type="InterPro" id="IPR050482">
    <property type="entry name" value="Sensor_HK_TwoCompSys"/>
</dbReference>
<evidence type="ECO:0000256" key="2">
    <source>
        <dbReference type="ARBA" id="ARBA00012438"/>
    </source>
</evidence>
<evidence type="ECO:0000313" key="11">
    <source>
        <dbReference type="Proteomes" id="UP000004080"/>
    </source>
</evidence>
<dbReference type="InterPro" id="IPR011712">
    <property type="entry name" value="Sig_transdc_His_kin_sub3_dim/P"/>
</dbReference>
<comment type="catalytic activity">
    <reaction evidence="1">
        <text>ATP + protein L-histidine = ADP + protein N-phospho-L-histidine.</text>
        <dbReference type="EC" id="2.7.13.3"/>
    </reaction>
</comment>
<evidence type="ECO:0000256" key="3">
    <source>
        <dbReference type="ARBA" id="ARBA00022679"/>
    </source>
</evidence>
<dbReference type="eggNOG" id="COG4585">
    <property type="taxonomic scope" value="Bacteria"/>
</dbReference>
<dbReference type="OrthoDB" id="9797605at2"/>
<dbReference type="AlphaFoldDB" id="I8AKN9"/>
<feature type="transmembrane region" description="Helical" evidence="6">
    <location>
        <begin position="105"/>
        <end position="127"/>
    </location>
</feature>
<keyword evidence="3" id="KW-0808">Transferase</keyword>
<dbReference type="STRING" id="1196324.A374_05566"/>
<dbReference type="Gene3D" id="3.30.565.10">
    <property type="entry name" value="Histidine kinase-like ATPase, C-terminal domain"/>
    <property type="match status" value="1"/>
</dbReference>
<dbReference type="PANTHER" id="PTHR24421">
    <property type="entry name" value="NITRATE/NITRITE SENSOR PROTEIN NARX-RELATED"/>
    <property type="match status" value="1"/>
</dbReference>
<feature type="domain" description="Signal transduction histidine kinase subgroup 3 dimerisation and phosphoacceptor" evidence="8">
    <location>
        <begin position="179"/>
        <end position="244"/>
    </location>
</feature>
<sequence>MFKSFRLFPKKEGFYPYIGLVYFILPLLGASNETGWKRIIIYTLLAVFLVLYRQLYFVQGRRYDQLIFVQLCLLVVLTLYAHPMNMMLGFFISPMLSFYEEKKKFSIMIGLFIATEVLAVAYLLFFNHVDWKTWFYTVPFLFVMIGMAFAIRSGRKKQQLQQELYEANEQIKALVQKEERMRIARDLHDTLGHTLSLITLKSQLLHKLVAVDPARACQEAKDIEGTSRAALAQVRELVTEMRTTTVAEECVSIQQLLEAAGISFELKGDPTLLNVPKFMQNIVSMCMKEAVTNIVKHAEATRCEIVIERSLGEVSICISDNGRGIEEELVLGNGLKGMQERLSLVDGELTIHAVAGTQVVITLPIVMNHRQEEMGV</sequence>
<evidence type="ECO:0000256" key="6">
    <source>
        <dbReference type="SAM" id="Phobius"/>
    </source>
</evidence>
<dbReference type="GO" id="GO:0000155">
    <property type="term" value="F:phosphorelay sensor kinase activity"/>
    <property type="evidence" value="ECO:0007669"/>
    <property type="project" value="InterPro"/>
</dbReference>
<dbReference type="GO" id="GO:0046983">
    <property type="term" value="F:protein dimerization activity"/>
    <property type="evidence" value="ECO:0007669"/>
    <property type="project" value="InterPro"/>
</dbReference>
<protein>
    <recommendedName>
        <fullName evidence="2">histidine kinase</fullName>
        <ecNumber evidence="2">2.7.13.3</ecNumber>
    </recommendedName>
</protein>
<feature type="transmembrane region" description="Helical" evidence="6">
    <location>
        <begin position="39"/>
        <end position="55"/>
    </location>
</feature>
<dbReference type="SUPFAM" id="SSF55874">
    <property type="entry name" value="ATPase domain of HSP90 chaperone/DNA topoisomerase II/histidine kinase"/>
    <property type="match status" value="1"/>
</dbReference>
<dbReference type="PATRIC" id="fig|1196324.3.peg.1133"/>
<dbReference type="InterPro" id="IPR003594">
    <property type="entry name" value="HATPase_dom"/>
</dbReference>
<accession>I8AKN9</accession>
<evidence type="ECO:0000256" key="4">
    <source>
        <dbReference type="ARBA" id="ARBA00022777"/>
    </source>
</evidence>
<dbReference type="InterPro" id="IPR056374">
    <property type="entry name" value="DesK/YvfT_N"/>
</dbReference>
<keyword evidence="6" id="KW-1133">Transmembrane helix</keyword>
<keyword evidence="6" id="KW-0472">Membrane</keyword>
<keyword evidence="5" id="KW-0902">Two-component regulatory system</keyword>
<comment type="caution">
    <text evidence="10">The sequence shown here is derived from an EMBL/GenBank/DDBJ whole genome shotgun (WGS) entry which is preliminary data.</text>
</comment>
<dbReference type="Gene3D" id="1.20.5.1930">
    <property type="match status" value="1"/>
</dbReference>
<proteinExistence type="predicted"/>
<dbReference type="PANTHER" id="PTHR24421:SF63">
    <property type="entry name" value="SENSOR HISTIDINE KINASE DESK"/>
    <property type="match status" value="1"/>
</dbReference>
<keyword evidence="6" id="KW-0812">Transmembrane</keyword>
<evidence type="ECO:0000313" key="10">
    <source>
        <dbReference type="EMBL" id="EIT86407.1"/>
    </source>
</evidence>
<dbReference type="InterPro" id="IPR036890">
    <property type="entry name" value="HATPase_C_sf"/>
</dbReference>
<keyword evidence="4" id="KW-0418">Kinase</keyword>
<name>I8AKN9_9BACL</name>
<dbReference type="Pfam" id="PF07730">
    <property type="entry name" value="HisKA_3"/>
    <property type="match status" value="1"/>
</dbReference>
<feature type="transmembrane region" description="Helical" evidence="6">
    <location>
        <begin position="67"/>
        <end position="93"/>
    </location>
</feature>
<feature type="transmembrane region" description="Helical" evidence="6">
    <location>
        <begin position="14"/>
        <end position="32"/>
    </location>
</feature>
<feature type="domain" description="Histidine kinase/HSP90-like ATPase" evidence="7">
    <location>
        <begin position="285"/>
        <end position="365"/>
    </location>
</feature>
<gene>
    <name evidence="10" type="ORF">A374_05566</name>
</gene>
<dbReference type="EMBL" id="AKKV01000021">
    <property type="protein sequence ID" value="EIT86407.1"/>
    <property type="molecule type" value="Genomic_DNA"/>
</dbReference>
<dbReference type="GO" id="GO:0016020">
    <property type="term" value="C:membrane"/>
    <property type="evidence" value="ECO:0007669"/>
    <property type="project" value="InterPro"/>
</dbReference>
<dbReference type="Proteomes" id="UP000004080">
    <property type="component" value="Unassembled WGS sequence"/>
</dbReference>
<reference evidence="10 11" key="1">
    <citation type="journal article" date="2012" name="J. Bacteriol.">
        <title>Genome of Bacillus macauensis ZFHKF-1, a Long-Chain-Forming Bacterium.</title>
        <authorList>
            <person name="Cai L."/>
            <person name="Zhang T."/>
        </authorList>
    </citation>
    <scope>NUCLEOTIDE SEQUENCE [LARGE SCALE GENOMIC DNA]</scope>
    <source>
        <strain evidence="10 11">ZFHKF-1</strain>
    </source>
</reference>
<dbReference type="EC" id="2.7.13.3" evidence="2"/>
<dbReference type="CDD" id="cd16917">
    <property type="entry name" value="HATPase_UhpB-NarQ-NarX-like"/>
    <property type="match status" value="1"/>
</dbReference>
<feature type="transmembrane region" description="Helical" evidence="6">
    <location>
        <begin position="133"/>
        <end position="151"/>
    </location>
</feature>
<evidence type="ECO:0000259" key="7">
    <source>
        <dbReference type="Pfam" id="PF02518"/>
    </source>
</evidence>
<evidence type="ECO:0000259" key="8">
    <source>
        <dbReference type="Pfam" id="PF07730"/>
    </source>
</evidence>
<organism evidence="10 11">
    <name type="scientific">Fictibacillus macauensis ZFHKF-1</name>
    <dbReference type="NCBI Taxonomy" id="1196324"/>
    <lineage>
        <taxon>Bacteria</taxon>
        <taxon>Bacillati</taxon>
        <taxon>Bacillota</taxon>
        <taxon>Bacilli</taxon>
        <taxon>Bacillales</taxon>
        <taxon>Fictibacillaceae</taxon>
        <taxon>Fictibacillus</taxon>
    </lineage>
</organism>
<keyword evidence="11" id="KW-1185">Reference proteome</keyword>
<evidence type="ECO:0000259" key="9">
    <source>
        <dbReference type="Pfam" id="PF23540"/>
    </source>
</evidence>
<dbReference type="RefSeq" id="WP_007201212.1">
    <property type="nucleotide sequence ID" value="NZ_AKKV01000021.1"/>
</dbReference>
<feature type="domain" description="DesK/YvfT N-terminal" evidence="9">
    <location>
        <begin position="1"/>
        <end position="144"/>
    </location>
</feature>